<evidence type="ECO:0000259" key="3">
    <source>
        <dbReference type="PROSITE" id="PS51819"/>
    </source>
</evidence>
<evidence type="ECO:0000256" key="2">
    <source>
        <dbReference type="SAM" id="SignalP"/>
    </source>
</evidence>
<reference evidence="4 5" key="1">
    <citation type="submission" date="2015-10" db="EMBL/GenBank/DDBJ databases">
        <title>Metagenome-Assembled Genomes uncover a global brackish microbiome.</title>
        <authorList>
            <person name="Hugerth L.W."/>
            <person name="Larsson J."/>
            <person name="Alneberg J."/>
            <person name="Lindh M.V."/>
            <person name="Legrand C."/>
            <person name="Pinhassi J."/>
            <person name="Andersson A.F."/>
        </authorList>
    </citation>
    <scope>NUCLEOTIDE SEQUENCE [LARGE SCALE GENOMIC DNA]</scope>
    <source>
        <strain evidence="4">BACL22 MAG-120619-bin3</strain>
    </source>
</reference>
<dbReference type="GO" id="GO:0046491">
    <property type="term" value="P:L-methylmalonyl-CoA metabolic process"/>
    <property type="evidence" value="ECO:0007669"/>
    <property type="project" value="TreeGrafter"/>
</dbReference>
<dbReference type="InterPro" id="IPR004360">
    <property type="entry name" value="Glyas_Fos-R_dOase_dom"/>
</dbReference>
<keyword evidence="2" id="KW-0732">Signal</keyword>
<dbReference type="GO" id="GO:0046872">
    <property type="term" value="F:metal ion binding"/>
    <property type="evidence" value="ECO:0007669"/>
    <property type="project" value="UniProtKB-KW"/>
</dbReference>
<dbReference type="PROSITE" id="PS51257">
    <property type="entry name" value="PROKAR_LIPOPROTEIN"/>
    <property type="match status" value="1"/>
</dbReference>
<dbReference type="AlphaFoldDB" id="A0A0R2T3V6"/>
<organism evidence="4 5">
    <name type="scientific">OM182 bacterium BACL3 MAG-120619-bin3</name>
    <dbReference type="NCBI Taxonomy" id="1655593"/>
    <lineage>
        <taxon>Bacteria</taxon>
        <taxon>Pseudomonadati</taxon>
        <taxon>Pseudomonadota</taxon>
        <taxon>Gammaproteobacteria</taxon>
        <taxon>OMG group</taxon>
        <taxon>OM182 clade</taxon>
    </lineage>
</organism>
<dbReference type="PANTHER" id="PTHR43048:SF5">
    <property type="entry name" value="BLR5325 PROTEIN"/>
    <property type="match status" value="1"/>
</dbReference>
<accession>A0A0R2T3V6</accession>
<feature type="signal peptide" evidence="2">
    <location>
        <begin position="1"/>
        <end position="25"/>
    </location>
</feature>
<dbReference type="PROSITE" id="PS51819">
    <property type="entry name" value="VOC"/>
    <property type="match status" value="2"/>
</dbReference>
<evidence type="ECO:0000256" key="1">
    <source>
        <dbReference type="ARBA" id="ARBA00022723"/>
    </source>
</evidence>
<dbReference type="InterPro" id="IPR051785">
    <property type="entry name" value="MMCE/EMCE_epimerase"/>
</dbReference>
<comment type="caution">
    <text evidence="4">The sequence shown here is derived from an EMBL/GenBank/DDBJ whole genome shotgun (WGS) entry which is preliminary data.</text>
</comment>
<evidence type="ECO:0000313" key="5">
    <source>
        <dbReference type="Proteomes" id="UP000051242"/>
    </source>
</evidence>
<dbReference type="Pfam" id="PF00903">
    <property type="entry name" value="Glyoxalase"/>
    <property type="match status" value="1"/>
</dbReference>
<protein>
    <recommendedName>
        <fullName evidence="3">VOC domain-containing protein</fullName>
    </recommendedName>
</protein>
<dbReference type="PANTHER" id="PTHR43048">
    <property type="entry name" value="METHYLMALONYL-COA EPIMERASE"/>
    <property type="match status" value="1"/>
</dbReference>
<feature type="chain" id="PRO_5006424322" description="VOC domain-containing protein" evidence="2">
    <location>
        <begin position="26"/>
        <end position="270"/>
    </location>
</feature>
<sequence>MYISMVKTGLLIVIFLSCNAFGQLAEHNSEGLAFGHVRLNVSDTQYHTSLWVNHFGGVVAYEGESTIIQLPNMMLLLTNDEQSIGSRSTVMDHIGFKVRDIETFLDKWRSAGFEVGREFIGAEGQKNAYITMPDEIYVELQEDQALPVAVSAYHLHFYTSEYQSLLDWYLSAFQLSIRSRGSISTTTNVPGMNLSFADSSTTRFATSGSAIDSIGFEVKNLDRAIQTLRDKQISIAPPSKFLTSLGIKSAALTDPSGVTIILTEGLMNFP</sequence>
<dbReference type="Gene3D" id="3.10.180.10">
    <property type="entry name" value="2,3-Dihydroxybiphenyl 1,2-Dioxygenase, domain 1"/>
    <property type="match status" value="2"/>
</dbReference>
<dbReference type="EMBL" id="LICD01000120">
    <property type="protein sequence ID" value="KRO80114.1"/>
    <property type="molecule type" value="Genomic_DNA"/>
</dbReference>
<dbReference type="SUPFAM" id="SSF54593">
    <property type="entry name" value="Glyoxalase/Bleomycin resistance protein/Dihydroxybiphenyl dioxygenase"/>
    <property type="match status" value="2"/>
</dbReference>
<dbReference type="InterPro" id="IPR037523">
    <property type="entry name" value="VOC_core"/>
</dbReference>
<name>A0A0R2T3V6_9GAMM</name>
<feature type="domain" description="VOC" evidence="3">
    <location>
        <begin position="33"/>
        <end position="143"/>
    </location>
</feature>
<dbReference type="InterPro" id="IPR029068">
    <property type="entry name" value="Glyas_Bleomycin-R_OHBP_Dase"/>
</dbReference>
<dbReference type="Proteomes" id="UP000051242">
    <property type="component" value="Unassembled WGS sequence"/>
</dbReference>
<evidence type="ECO:0000313" key="4">
    <source>
        <dbReference type="EMBL" id="KRO80114.1"/>
    </source>
</evidence>
<proteinExistence type="predicted"/>
<keyword evidence="1" id="KW-0479">Metal-binding</keyword>
<dbReference type="GO" id="GO:0004493">
    <property type="term" value="F:methylmalonyl-CoA epimerase activity"/>
    <property type="evidence" value="ECO:0007669"/>
    <property type="project" value="TreeGrafter"/>
</dbReference>
<feature type="domain" description="VOC" evidence="3">
    <location>
        <begin position="151"/>
        <end position="265"/>
    </location>
</feature>
<gene>
    <name evidence="4" type="ORF">ABR85_08770</name>
</gene>